<dbReference type="SMART" id="SM01060">
    <property type="entry name" value="Catalase"/>
    <property type="match status" value="1"/>
</dbReference>
<dbReference type="InterPro" id="IPR020835">
    <property type="entry name" value="Catalase_sf"/>
</dbReference>
<feature type="domain" description="Catalase core" evidence="15">
    <location>
        <begin position="77"/>
        <end position="461"/>
    </location>
</feature>
<feature type="active site" evidence="12">
    <location>
        <position position="197"/>
    </location>
</feature>
<evidence type="ECO:0000256" key="9">
    <source>
        <dbReference type="ARBA" id="ARBA00023004"/>
    </source>
</evidence>
<dbReference type="PRINTS" id="PR00067">
    <property type="entry name" value="CATALASE"/>
</dbReference>
<dbReference type="InterPro" id="IPR040333">
    <property type="entry name" value="Catalase_3"/>
</dbReference>
<dbReference type="Pfam" id="PF06628">
    <property type="entry name" value="Catalase-rel"/>
    <property type="match status" value="1"/>
</dbReference>
<protein>
    <recommendedName>
        <fullName evidence="4">catalase</fullName>
        <ecNumber evidence="4">1.11.1.6</ecNumber>
    </recommendedName>
</protein>
<dbReference type="Pfam" id="PF00199">
    <property type="entry name" value="Catalase"/>
    <property type="match status" value="1"/>
</dbReference>
<dbReference type="Proteomes" id="UP000019438">
    <property type="component" value="Chromosome"/>
</dbReference>
<comment type="function">
    <text evidence="2">Decomposes hydrogen peroxide into water and oxygen; serves to protect cells from the toxic effects of hydrogen peroxide.</text>
</comment>
<dbReference type="PROSITE" id="PS51402">
    <property type="entry name" value="CATALASE_3"/>
    <property type="match status" value="1"/>
</dbReference>
<dbReference type="FunFam" id="2.40.180.10:FF:000001">
    <property type="entry name" value="Catalase"/>
    <property type="match status" value="1"/>
</dbReference>
<dbReference type="GO" id="GO:0042542">
    <property type="term" value="P:response to hydrogen peroxide"/>
    <property type="evidence" value="ECO:0007669"/>
    <property type="project" value="TreeGrafter"/>
</dbReference>
<name>A0AAN0RF86_9PROT</name>
<proteinExistence type="inferred from homology"/>
<keyword evidence="8 16" id="KW-0560">Oxidoreductase</keyword>
<evidence type="ECO:0000256" key="6">
    <source>
        <dbReference type="ARBA" id="ARBA00022617"/>
    </source>
</evidence>
<dbReference type="KEGG" id="gbc:GbCGDNIH3_1969"/>
<dbReference type="InterPro" id="IPR010582">
    <property type="entry name" value="Catalase_immune_responsive"/>
</dbReference>
<dbReference type="EC" id="1.11.1.6" evidence="4"/>
<evidence type="ECO:0000256" key="1">
    <source>
        <dbReference type="ARBA" id="ARBA00001971"/>
    </source>
</evidence>
<dbReference type="GO" id="GO:0005737">
    <property type="term" value="C:cytoplasm"/>
    <property type="evidence" value="ECO:0007669"/>
    <property type="project" value="TreeGrafter"/>
</dbReference>
<evidence type="ECO:0000313" key="16">
    <source>
        <dbReference type="EMBL" id="AHJ63856.1"/>
    </source>
</evidence>
<dbReference type="InterPro" id="IPR018028">
    <property type="entry name" value="Catalase"/>
</dbReference>
<dbReference type="SUPFAM" id="SSF56634">
    <property type="entry name" value="Heme-dependent catalase-like"/>
    <property type="match status" value="1"/>
</dbReference>
<dbReference type="AlphaFoldDB" id="A0AAN0RF86"/>
<evidence type="ECO:0000256" key="14">
    <source>
        <dbReference type="SAM" id="MobiDB-lite"/>
    </source>
</evidence>
<gene>
    <name evidence="16" type="ORF">GbCGDNIH3_1969</name>
</gene>
<dbReference type="InterPro" id="IPR011614">
    <property type="entry name" value="Catalase_core"/>
</dbReference>
<dbReference type="Gene3D" id="2.40.180.10">
    <property type="entry name" value="Catalase core domain"/>
    <property type="match status" value="1"/>
</dbReference>
<feature type="compositionally biased region" description="Basic and acidic residues" evidence="14">
    <location>
        <begin position="475"/>
        <end position="486"/>
    </location>
</feature>
<dbReference type="CDD" id="cd08156">
    <property type="entry name" value="catalase_clade_3"/>
    <property type="match status" value="1"/>
</dbReference>
<reference evidence="17" key="1">
    <citation type="submission" date="2012-06" db="EMBL/GenBank/DDBJ databases">
        <title>Genome analysis of multiple Granulibacter bethesdensis isolates demonstrates substantial genome diversity.</title>
        <authorList>
            <person name="Greenberg D.E."/>
            <person name="Porcella S.F."/>
            <person name="Zarember K."/>
            <person name="Zelazny A.M."/>
            <person name="Bruno D."/>
            <person name="Martens C."/>
            <person name="Barbian K.D."/>
            <person name="Jaske E."/>
            <person name="Holland S.M."/>
        </authorList>
    </citation>
    <scope>NUCLEOTIDE SEQUENCE [LARGE SCALE GENOMIC DNA]</scope>
    <source>
        <strain evidence="17">CGDNIH3</strain>
    </source>
</reference>
<evidence type="ECO:0000256" key="3">
    <source>
        <dbReference type="ARBA" id="ARBA00005329"/>
    </source>
</evidence>
<feature type="region of interest" description="Disordered" evidence="14">
    <location>
        <begin position="459"/>
        <end position="487"/>
    </location>
</feature>
<dbReference type="PANTHER" id="PTHR11465:SF61">
    <property type="entry name" value="CATALASE"/>
    <property type="match status" value="1"/>
</dbReference>
<dbReference type="GO" id="GO:0020037">
    <property type="term" value="F:heme binding"/>
    <property type="evidence" value="ECO:0007669"/>
    <property type="project" value="InterPro"/>
</dbReference>
<accession>A0AAN0RF86</accession>
<dbReference type="GO" id="GO:0046872">
    <property type="term" value="F:metal ion binding"/>
    <property type="evidence" value="ECO:0007669"/>
    <property type="project" value="UniProtKB-KW"/>
</dbReference>
<feature type="active site" evidence="12">
    <location>
        <position position="124"/>
    </location>
</feature>
<feature type="binding site" description="axial binding residue" evidence="13">
    <location>
        <position position="407"/>
    </location>
    <ligand>
        <name>heme</name>
        <dbReference type="ChEBI" id="CHEBI:30413"/>
    </ligand>
    <ligandPart>
        <name>Fe</name>
        <dbReference type="ChEBI" id="CHEBI:18248"/>
    </ligandPart>
</feature>
<evidence type="ECO:0000256" key="11">
    <source>
        <dbReference type="ARBA" id="ARBA00049254"/>
    </source>
</evidence>
<dbReference type="PROSITE" id="PS00437">
    <property type="entry name" value="CATALASE_1"/>
    <property type="match status" value="1"/>
</dbReference>
<keyword evidence="6 13" id="KW-0349">Heme</keyword>
<evidence type="ECO:0000256" key="5">
    <source>
        <dbReference type="ARBA" id="ARBA00022559"/>
    </source>
</evidence>
<dbReference type="InterPro" id="IPR002226">
    <property type="entry name" value="Catalase_haem_BS"/>
</dbReference>
<sequence length="563" mass="63639">MPQFADGDSIFQIAQRQPSQIHREHRNIIKERTIFLIPEPVAGSRRSLRPRGLEIAAMPDTSYPFPSSGPSGSPVLTTTAGAPVADNQNSVTAGARGPILLQDYQLIEKLAHQNRERIPERVVHAKGSGAFGTFTVTADISRYTRANIFSRIGKSTDVLLRFSTVAGERGAADAERDVRGFALKFYTDEGNWDLVGNNTPVFFIRDPMKFPDFIRTQKRHPRTNLRSPTAMWDFWSLSPESLHQVAILFSDRGLPQGYRFMNGYGSHTYSFWNDAGERFWVKFHFKSLQGIRTWTNEEANEVIAQDRESAQRDLYEAIEKGDFPRWRVCVQIMPEAEANSTPYNPFDLTKVWPHADYPLIDVGVLELNRNPAHYFAEIEQASFSPSNIVPGIGFSPDKVLQGRLFAYADAHRYRVGTHYEALPVNAPKCPVHHYHADGAMRFDAPQGTDAYYEPNSFHGPVQDRTAQEPPLRISGDADRYNHRDGNDDYTQPAALFRMFTAEQKERFYRNIAGAMQGVPGFIIARQLEHFRRADPEWADGVKRALGDAYQEPDSAPTNAEART</sequence>
<evidence type="ECO:0000256" key="2">
    <source>
        <dbReference type="ARBA" id="ARBA00002974"/>
    </source>
</evidence>
<evidence type="ECO:0000259" key="15">
    <source>
        <dbReference type="SMART" id="SM01060"/>
    </source>
</evidence>
<evidence type="ECO:0000256" key="4">
    <source>
        <dbReference type="ARBA" id="ARBA00012314"/>
    </source>
</evidence>
<evidence type="ECO:0000256" key="7">
    <source>
        <dbReference type="ARBA" id="ARBA00022723"/>
    </source>
</evidence>
<keyword evidence="7 13" id="KW-0479">Metal-binding</keyword>
<dbReference type="InterPro" id="IPR024711">
    <property type="entry name" value="Catalase_clade1/3"/>
</dbReference>
<keyword evidence="10" id="KW-0376">Hydrogen peroxide</keyword>
<dbReference type="GO" id="GO:0004096">
    <property type="term" value="F:catalase activity"/>
    <property type="evidence" value="ECO:0007669"/>
    <property type="project" value="UniProtKB-EC"/>
</dbReference>
<evidence type="ECO:0000313" key="17">
    <source>
        <dbReference type="Proteomes" id="UP000019438"/>
    </source>
</evidence>
<evidence type="ECO:0000256" key="12">
    <source>
        <dbReference type="PIRSR" id="PIRSR038928-1"/>
    </source>
</evidence>
<dbReference type="PIRSF" id="PIRSF038928">
    <property type="entry name" value="Catalase_clade1-3"/>
    <property type="match status" value="1"/>
</dbReference>
<comment type="catalytic activity">
    <reaction evidence="11">
        <text>2 H2O2 = O2 + 2 H2O</text>
        <dbReference type="Rhea" id="RHEA:20309"/>
        <dbReference type="ChEBI" id="CHEBI:15377"/>
        <dbReference type="ChEBI" id="CHEBI:15379"/>
        <dbReference type="ChEBI" id="CHEBI:16240"/>
        <dbReference type="EC" id="1.11.1.6"/>
    </reaction>
</comment>
<keyword evidence="5 16" id="KW-0575">Peroxidase</keyword>
<organism evidence="16 17">
    <name type="scientific">Granulibacter bethesdensis</name>
    <dbReference type="NCBI Taxonomy" id="364410"/>
    <lineage>
        <taxon>Bacteria</taxon>
        <taxon>Pseudomonadati</taxon>
        <taxon>Pseudomonadota</taxon>
        <taxon>Alphaproteobacteria</taxon>
        <taxon>Acetobacterales</taxon>
        <taxon>Acetobacteraceae</taxon>
        <taxon>Granulibacter</taxon>
    </lineage>
</organism>
<evidence type="ECO:0000256" key="13">
    <source>
        <dbReference type="PIRSR" id="PIRSR038928-2"/>
    </source>
</evidence>
<evidence type="ECO:0000256" key="10">
    <source>
        <dbReference type="ARBA" id="ARBA00023324"/>
    </source>
</evidence>
<dbReference type="PANTHER" id="PTHR11465">
    <property type="entry name" value="CATALASE"/>
    <property type="match status" value="1"/>
</dbReference>
<dbReference type="EMBL" id="CP003181">
    <property type="protein sequence ID" value="AHJ63856.1"/>
    <property type="molecule type" value="Genomic_DNA"/>
</dbReference>
<keyword evidence="9 13" id="KW-0408">Iron</keyword>
<dbReference type="GO" id="GO:0042744">
    <property type="term" value="P:hydrogen peroxide catabolic process"/>
    <property type="evidence" value="ECO:0007669"/>
    <property type="project" value="UniProtKB-KW"/>
</dbReference>
<comment type="similarity">
    <text evidence="3">Belongs to the catalase family.</text>
</comment>
<evidence type="ECO:0000256" key="8">
    <source>
        <dbReference type="ARBA" id="ARBA00023002"/>
    </source>
</evidence>
<comment type="cofactor">
    <cofactor evidence="1 13">
        <name>heme</name>
        <dbReference type="ChEBI" id="CHEBI:30413"/>
    </cofactor>
</comment>